<reference evidence="1" key="1">
    <citation type="submission" date="2022-02" db="EMBL/GenBank/DDBJ databases">
        <title>Plant Genome Project.</title>
        <authorList>
            <person name="Zhang R.-G."/>
        </authorList>
    </citation>
    <scope>NUCLEOTIDE SEQUENCE</scope>
    <source>
        <strain evidence="1">AT1</strain>
    </source>
</reference>
<dbReference type="EMBL" id="CM046394">
    <property type="protein sequence ID" value="KAI8545278.1"/>
    <property type="molecule type" value="Genomic_DNA"/>
</dbReference>
<evidence type="ECO:0000313" key="1">
    <source>
        <dbReference type="EMBL" id="KAI8545278.1"/>
    </source>
</evidence>
<dbReference type="Proteomes" id="UP001062846">
    <property type="component" value="Chromosome 7"/>
</dbReference>
<organism evidence="1 2">
    <name type="scientific">Rhododendron molle</name>
    <name type="common">Chinese azalea</name>
    <name type="synonym">Azalea mollis</name>
    <dbReference type="NCBI Taxonomy" id="49168"/>
    <lineage>
        <taxon>Eukaryota</taxon>
        <taxon>Viridiplantae</taxon>
        <taxon>Streptophyta</taxon>
        <taxon>Embryophyta</taxon>
        <taxon>Tracheophyta</taxon>
        <taxon>Spermatophyta</taxon>
        <taxon>Magnoliopsida</taxon>
        <taxon>eudicotyledons</taxon>
        <taxon>Gunneridae</taxon>
        <taxon>Pentapetalae</taxon>
        <taxon>asterids</taxon>
        <taxon>Ericales</taxon>
        <taxon>Ericaceae</taxon>
        <taxon>Ericoideae</taxon>
        <taxon>Rhodoreae</taxon>
        <taxon>Rhododendron</taxon>
    </lineage>
</organism>
<proteinExistence type="predicted"/>
<comment type="caution">
    <text evidence="1">The sequence shown here is derived from an EMBL/GenBank/DDBJ whole genome shotgun (WGS) entry which is preliminary data.</text>
</comment>
<protein>
    <submittedName>
        <fullName evidence="1">Uncharacterized protein</fullName>
    </submittedName>
</protein>
<keyword evidence="2" id="KW-1185">Reference proteome</keyword>
<evidence type="ECO:0000313" key="2">
    <source>
        <dbReference type="Proteomes" id="UP001062846"/>
    </source>
</evidence>
<gene>
    <name evidence="1" type="ORF">RHMOL_Rhmol07G0029200</name>
</gene>
<sequence length="436" mass="49266">MAFSYSRSKLPGNGSTPSTPQACSIFHYPNLERAARLRALSAARHCLFTESNDFSIAKQHCAKTSSLGQLVGSLAIMNLNWGAEWWNSVTRRMSPARYRHCPEYVVLMSSYSTSSLGGKSREKGGALGIQKIIRGSELKNALLLALHKVKLQVFRVLPFGPGGSDDSRPCLSVWKQLLQDPITLHRCSLFRPLFFYQLKRIPYSKRYHLLLAPSMGFDSLERDSGDAMLKKSKKQYKGYIVPPNNPQTIRVESILEEIVQAMQNGLRLPNRGKRCTRFDTEHLDGMKWEVVVVDTKDDDPDVRIEPFSFAQVGHVVARHCLEHFTMCLHIVAILQPLIFIPYLETPLGLLFRFISQRREIEADYIGLMLMASAGYDPQLMPQLYETSPDLPATHGIFASHPTVRKRVKKLKEPKVMEQAVAIYKEVTSGLGVRSFI</sequence>
<accession>A0ACC0MYA9</accession>
<name>A0ACC0MYA9_RHOML</name>